<comment type="caution">
    <text evidence="3">The sequence shown here is derived from an EMBL/GenBank/DDBJ whole genome shotgun (WGS) entry which is preliminary data.</text>
</comment>
<dbReference type="OrthoDB" id="2507615at2759"/>
<evidence type="ECO:0000313" key="3">
    <source>
        <dbReference type="EMBL" id="PLW54884.1"/>
    </source>
</evidence>
<feature type="region of interest" description="Disordered" evidence="1">
    <location>
        <begin position="69"/>
        <end position="93"/>
    </location>
</feature>
<feature type="compositionally biased region" description="Low complexity" evidence="1">
    <location>
        <begin position="144"/>
        <end position="158"/>
    </location>
</feature>
<dbReference type="AlphaFoldDB" id="A0A2N5VY07"/>
<name>A0A2N5VY07_9BASI</name>
<organism evidence="3 4">
    <name type="scientific">Puccinia coronata f. sp. avenae</name>
    <dbReference type="NCBI Taxonomy" id="200324"/>
    <lineage>
        <taxon>Eukaryota</taxon>
        <taxon>Fungi</taxon>
        <taxon>Dikarya</taxon>
        <taxon>Basidiomycota</taxon>
        <taxon>Pucciniomycotina</taxon>
        <taxon>Pucciniomycetes</taxon>
        <taxon>Pucciniales</taxon>
        <taxon>Pucciniaceae</taxon>
        <taxon>Puccinia</taxon>
    </lineage>
</organism>
<keyword evidence="2" id="KW-0732">Signal</keyword>
<feature type="region of interest" description="Disordered" evidence="1">
    <location>
        <begin position="141"/>
        <end position="160"/>
    </location>
</feature>
<feature type="signal peptide" evidence="2">
    <location>
        <begin position="1"/>
        <end position="22"/>
    </location>
</feature>
<proteinExistence type="predicted"/>
<evidence type="ECO:0000256" key="1">
    <source>
        <dbReference type="SAM" id="MobiDB-lite"/>
    </source>
</evidence>
<feature type="compositionally biased region" description="Basic and acidic residues" evidence="1">
    <location>
        <begin position="82"/>
        <end position="93"/>
    </location>
</feature>
<dbReference type="Proteomes" id="UP000235388">
    <property type="component" value="Unassembled WGS sequence"/>
</dbReference>
<sequence length="412" mass="46306">MKALAKVLLVVTALIMSHRAVGTNEWNLMEDFRHLSPYENCGGEADRRLTEGFNHSPWPGCYKPYAPSDTSAANTPTPVHANLEEPHPKPSDWEAVDPVHLDLEVPDPDHFSWEDHIDFGDLRWHHFLMEDHFMSPPTIASHVGASPPGASGADSATPNTPFHSFEPAPANLATETLGSSLDELCVNSVAASKKSKIRTESTGQVKPRKKSKIRPESMRQVKLRKKEESELVQQTLPLLDCIRMNEKEVSFHELVFDEKVFQWPLCDARNFVARRKSIDKILKNRAAESPSTLPLLVIDSQDVKEIEKAFNSRPRVSYVVNAPAPSYLATDRISDLLEHSEVWKKVYEKRLGIDFETSLKWITQTANASPVPVTSYTAHNLNKLFVAYIFFVDMIITIRPQPGEVRVANIGV</sequence>
<reference evidence="3 4" key="1">
    <citation type="submission" date="2017-11" db="EMBL/GenBank/DDBJ databases">
        <title>De novo assembly and phasing of dikaryotic genomes from two isolates of Puccinia coronata f. sp. avenae, the causal agent of oat crown rust.</title>
        <authorList>
            <person name="Miller M.E."/>
            <person name="Zhang Y."/>
            <person name="Omidvar V."/>
            <person name="Sperschneider J."/>
            <person name="Schwessinger B."/>
            <person name="Raley C."/>
            <person name="Palmer J.M."/>
            <person name="Garnica D."/>
            <person name="Upadhyaya N."/>
            <person name="Rathjen J."/>
            <person name="Taylor J.M."/>
            <person name="Park R.F."/>
            <person name="Dodds P.N."/>
            <person name="Hirsch C.D."/>
            <person name="Kianian S.F."/>
            <person name="Figueroa M."/>
        </authorList>
    </citation>
    <scope>NUCLEOTIDE SEQUENCE [LARGE SCALE GENOMIC DNA]</scope>
    <source>
        <strain evidence="3">12NC29</strain>
    </source>
</reference>
<evidence type="ECO:0000313" key="4">
    <source>
        <dbReference type="Proteomes" id="UP000235388"/>
    </source>
</evidence>
<protein>
    <submittedName>
        <fullName evidence="3">Uncharacterized protein</fullName>
    </submittedName>
</protein>
<accession>A0A2N5VY07</accession>
<feature type="chain" id="PRO_5014931052" evidence="2">
    <location>
        <begin position="23"/>
        <end position="412"/>
    </location>
</feature>
<gene>
    <name evidence="3" type="ORF">PCANC_05929</name>
</gene>
<evidence type="ECO:0000256" key="2">
    <source>
        <dbReference type="SAM" id="SignalP"/>
    </source>
</evidence>
<feature type="region of interest" description="Disordered" evidence="1">
    <location>
        <begin position="196"/>
        <end position="218"/>
    </location>
</feature>
<dbReference type="EMBL" id="PGCJ01000039">
    <property type="protein sequence ID" value="PLW54884.1"/>
    <property type="molecule type" value="Genomic_DNA"/>
</dbReference>
<keyword evidence="4" id="KW-1185">Reference proteome</keyword>